<dbReference type="InterPro" id="IPR019405">
    <property type="entry name" value="Lactonase_7-beta_prop"/>
</dbReference>
<dbReference type="SUPFAM" id="SSF50974">
    <property type="entry name" value="Nitrous oxide reductase, N-terminal domain"/>
    <property type="match status" value="1"/>
</dbReference>
<organism evidence="4 5">
    <name type="scientific">Patellaria atrata CBS 101060</name>
    <dbReference type="NCBI Taxonomy" id="1346257"/>
    <lineage>
        <taxon>Eukaryota</taxon>
        <taxon>Fungi</taxon>
        <taxon>Dikarya</taxon>
        <taxon>Ascomycota</taxon>
        <taxon>Pezizomycotina</taxon>
        <taxon>Dothideomycetes</taxon>
        <taxon>Dothideomycetes incertae sedis</taxon>
        <taxon>Patellariales</taxon>
        <taxon>Patellariaceae</taxon>
        <taxon>Patellaria</taxon>
    </lineage>
</organism>
<evidence type="ECO:0000256" key="2">
    <source>
        <dbReference type="SAM" id="MobiDB-lite"/>
    </source>
</evidence>
<evidence type="ECO:0000313" key="5">
    <source>
        <dbReference type="Proteomes" id="UP000799429"/>
    </source>
</evidence>
<feature type="compositionally biased region" description="Polar residues" evidence="2">
    <location>
        <begin position="147"/>
        <end position="161"/>
    </location>
</feature>
<dbReference type="GO" id="GO:0017057">
    <property type="term" value="F:6-phosphogluconolactonase activity"/>
    <property type="evidence" value="ECO:0007669"/>
    <property type="project" value="TreeGrafter"/>
</dbReference>
<dbReference type="Pfam" id="PF10282">
    <property type="entry name" value="Lactonase"/>
    <property type="match status" value="1"/>
</dbReference>
<feature type="signal peptide" evidence="3">
    <location>
        <begin position="1"/>
        <end position="16"/>
    </location>
</feature>
<dbReference type="InterPro" id="IPR050282">
    <property type="entry name" value="Cycloisomerase_2"/>
</dbReference>
<name>A0A9P4SBJ5_9PEZI</name>
<sequence>MHSILPFLLSLPLSNAATLFVSHYSGTVNTVTFTPPASASTNGTLTLTQSLRTCGQQPAFLAFDSASRTLYCTDEWAYPQGSLTAIAAPAGGQLSEITKVNAVGGGLANGLYGGTNGSGFIAVAHYQTSTLSTFALPLTRSSTAQQTIKLTQSGPGPNPSRQDAPHPHATFPDLDNRFLLAPDLGGDVIRIYRVDGRGMLTECAGAKTAPGAGPRHGVWWVSPSGEKVLFVVNELGNSITGWRANTPMTGSTACLTLTSISTISAYPNGGAAPRGAKAAEVRVHGNNLVTSNRADKSFGGDDSMATFRILGDGRLEMTGFTSAYGSYPRTFDVSRDGAWVVIGDQTSSNLAVVERDVETGVLRRLVARLDVGTKGRPEAEDGLSSVLWDQ</sequence>
<keyword evidence="5" id="KW-1185">Reference proteome</keyword>
<protein>
    <submittedName>
        <fullName evidence="4">3-carboxy-cis,cis-mucoante lactonizing enzyme</fullName>
    </submittedName>
</protein>
<comment type="similarity">
    <text evidence="1">Belongs to the cycloisomerase 2 family.</text>
</comment>
<gene>
    <name evidence="4" type="ORF">M501DRAFT_1023842</name>
</gene>
<dbReference type="AlphaFoldDB" id="A0A9P4SBJ5"/>
<dbReference type="OrthoDB" id="9972196at2759"/>
<evidence type="ECO:0000313" key="4">
    <source>
        <dbReference type="EMBL" id="KAF2839641.1"/>
    </source>
</evidence>
<dbReference type="InterPro" id="IPR011045">
    <property type="entry name" value="N2O_reductase_N"/>
</dbReference>
<dbReference type="EMBL" id="MU006094">
    <property type="protein sequence ID" value="KAF2839641.1"/>
    <property type="molecule type" value="Genomic_DNA"/>
</dbReference>
<proteinExistence type="inferred from homology"/>
<keyword evidence="3" id="KW-0732">Signal</keyword>
<reference evidence="4" key="1">
    <citation type="journal article" date="2020" name="Stud. Mycol.">
        <title>101 Dothideomycetes genomes: a test case for predicting lifestyles and emergence of pathogens.</title>
        <authorList>
            <person name="Haridas S."/>
            <person name="Albert R."/>
            <person name="Binder M."/>
            <person name="Bloem J."/>
            <person name="Labutti K."/>
            <person name="Salamov A."/>
            <person name="Andreopoulos B."/>
            <person name="Baker S."/>
            <person name="Barry K."/>
            <person name="Bills G."/>
            <person name="Bluhm B."/>
            <person name="Cannon C."/>
            <person name="Castanera R."/>
            <person name="Culley D."/>
            <person name="Daum C."/>
            <person name="Ezra D."/>
            <person name="Gonzalez J."/>
            <person name="Henrissat B."/>
            <person name="Kuo A."/>
            <person name="Liang C."/>
            <person name="Lipzen A."/>
            <person name="Lutzoni F."/>
            <person name="Magnuson J."/>
            <person name="Mondo S."/>
            <person name="Nolan M."/>
            <person name="Ohm R."/>
            <person name="Pangilinan J."/>
            <person name="Park H.-J."/>
            <person name="Ramirez L."/>
            <person name="Alfaro M."/>
            <person name="Sun H."/>
            <person name="Tritt A."/>
            <person name="Yoshinaga Y."/>
            <person name="Zwiers L.-H."/>
            <person name="Turgeon B."/>
            <person name="Goodwin S."/>
            <person name="Spatafora J."/>
            <person name="Crous P."/>
            <person name="Grigoriev I."/>
        </authorList>
    </citation>
    <scope>NUCLEOTIDE SEQUENCE</scope>
    <source>
        <strain evidence="4">CBS 101060</strain>
    </source>
</reference>
<accession>A0A9P4SBJ5</accession>
<feature type="chain" id="PRO_5040509619" evidence="3">
    <location>
        <begin position="17"/>
        <end position="390"/>
    </location>
</feature>
<feature type="region of interest" description="Disordered" evidence="2">
    <location>
        <begin position="147"/>
        <end position="168"/>
    </location>
</feature>
<dbReference type="PANTHER" id="PTHR30344">
    <property type="entry name" value="6-PHOSPHOGLUCONOLACTONASE-RELATED"/>
    <property type="match status" value="1"/>
</dbReference>
<evidence type="ECO:0000256" key="3">
    <source>
        <dbReference type="SAM" id="SignalP"/>
    </source>
</evidence>
<dbReference type="Gene3D" id="2.130.10.10">
    <property type="entry name" value="YVTN repeat-like/Quinoprotein amine dehydrogenase"/>
    <property type="match status" value="1"/>
</dbReference>
<dbReference type="InterPro" id="IPR015943">
    <property type="entry name" value="WD40/YVTN_repeat-like_dom_sf"/>
</dbReference>
<dbReference type="Proteomes" id="UP000799429">
    <property type="component" value="Unassembled WGS sequence"/>
</dbReference>
<evidence type="ECO:0000256" key="1">
    <source>
        <dbReference type="ARBA" id="ARBA00005564"/>
    </source>
</evidence>
<comment type="caution">
    <text evidence="4">The sequence shown here is derived from an EMBL/GenBank/DDBJ whole genome shotgun (WGS) entry which is preliminary data.</text>
</comment>
<dbReference type="PANTHER" id="PTHR30344:SF1">
    <property type="entry name" value="6-PHOSPHOGLUCONOLACTONASE"/>
    <property type="match status" value="1"/>
</dbReference>